<evidence type="ECO:0000313" key="2">
    <source>
        <dbReference type="Proteomes" id="UP000261680"/>
    </source>
</evidence>
<sequence length="166" mass="18154">MVIAVFFPSDSLLAGIPQKVKFTVTTGHYTVKNGDSLQLSNAEAMLILCHAENRAVIYSNTREKASDVSLRVQSSDKVTSISLPAAPAYHMIEFELEVLSLPSAPVTGGESSMLGVTEPHRKHKDTQKAGHCMATTDHKVRRGWKCSVCAHSLCLLCLFQNTVLKR</sequence>
<evidence type="ECO:0000259" key="1">
    <source>
        <dbReference type="Pfam" id="PF23604"/>
    </source>
</evidence>
<organism evidence="2 3">
    <name type="scientific">Ursus maritimus</name>
    <name type="common">Polar bear</name>
    <name type="synonym">Thalarctos maritimus</name>
    <dbReference type="NCBI Taxonomy" id="29073"/>
    <lineage>
        <taxon>Eukaryota</taxon>
        <taxon>Metazoa</taxon>
        <taxon>Chordata</taxon>
        <taxon>Craniata</taxon>
        <taxon>Vertebrata</taxon>
        <taxon>Euteleostomi</taxon>
        <taxon>Mammalia</taxon>
        <taxon>Eutheria</taxon>
        <taxon>Laurasiatheria</taxon>
        <taxon>Carnivora</taxon>
        <taxon>Caniformia</taxon>
        <taxon>Ursidae</taxon>
        <taxon>Ursus</taxon>
    </lineage>
</organism>
<protein>
    <submittedName>
        <fullName evidence="3">Trafficking protein particle complex subunit 10-like</fullName>
    </submittedName>
</protein>
<dbReference type="OrthoDB" id="10256906at2759"/>
<dbReference type="InterPro" id="IPR056917">
    <property type="entry name" value="Ig_TRAPPC10"/>
</dbReference>
<feature type="domain" description="TRAPPC10 Ig-like" evidence="1">
    <location>
        <begin position="9"/>
        <end position="100"/>
    </location>
</feature>
<dbReference type="GeneID" id="103679894"/>
<dbReference type="KEGG" id="umr:103679894"/>
<gene>
    <name evidence="3" type="primary">LOC103679894</name>
</gene>
<dbReference type="Proteomes" id="UP000261680">
    <property type="component" value="Unplaced"/>
</dbReference>
<reference evidence="3" key="1">
    <citation type="submission" date="2025-08" db="UniProtKB">
        <authorList>
            <consortium name="RefSeq"/>
        </authorList>
    </citation>
    <scope>IDENTIFICATION</scope>
    <source>
        <tissue evidence="3">Whole blood</tissue>
    </source>
</reference>
<dbReference type="Pfam" id="PF23604">
    <property type="entry name" value="Ig_TRAPPC10"/>
    <property type="match status" value="1"/>
</dbReference>
<proteinExistence type="predicted"/>
<dbReference type="AlphaFoldDB" id="A0A384DLG7"/>
<dbReference type="RefSeq" id="XP_008707640.1">
    <property type="nucleotide sequence ID" value="XM_008709418.2"/>
</dbReference>
<name>A0A384DLG7_URSMA</name>
<keyword evidence="2" id="KW-1185">Reference proteome</keyword>
<evidence type="ECO:0000313" key="3">
    <source>
        <dbReference type="RefSeq" id="XP_008707640.1"/>
    </source>
</evidence>
<accession>A0A384DLG7</accession>